<feature type="transmembrane region" description="Helical" evidence="1">
    <location>
        <begin position="296"/>
        <end position="314"/>
    </location>
</feature>
<evidence type="ECO:0000313" key="2">
    <source>
        <dbReference type="EMBL" id="MBZ9777710.1"/>
    </source>
</evidence>
<feature type="transmembrane region" description="Helical" evidence="1">
    <location>
        <begin position="175"/>
        <end position="199"/>
    </location>
</feature>
<dbReference type="Pfam" id="PF14897">
    <property type="entry name" value="EpsG"/>
    <property type="match status" value="1"/>
</dbReference>
<gene>
    <name evidence="2" type="ORF">LB452_02135</name>
</gene>
<feature type="transmembrane region" description="Helical" evidence="1">
    <location>
        <begin position="100"/>
        <end position="121"/>
    </location>
</feature>
<name>A0ABS7XFJ5_9FLAO</name>
<dbReference type="RefSeq" id="WP_224460072.1">
    <property type="nucleotide sequence ID" value="NZ_JAIQZE010000001.1"/>
</dbReference>
<feature type="transmembrane region" description="Helical" evidence="1">
    <location>
        <begin position="6"/>
        <end position="28"/>
    </location>
</feature>
<feature type="transmembrane region" description="Helical" evidence="1">
    <location>
        <begin position="133"/>
        <end position="155"/>
    </location>
</feature>
<keyword evidence="3" id="KW-1185">Reference proteome</keyword>
<feature type="transmembrane region" description="Helical" evidence="1">
    <location>
        <begin position="40"/>
        <end position="57"/>
    </location>
</feature>
<dbReference type="Proteomes" id="UP001199314">
    <property type="component" value="Unassembled WGS sequence"/>
</dbReference>
<sequence>MIPIEYYKPAYFLLLSIILLFFLLPVLIKKPIDYIITQQKNAIFFLILTSCVLFIGLRDINTSPKYLGDTIAYTKTFEAIKYGIKTEFTKDIGFYVFMKFFTFFTNVKVFYVVCALMYCLLPYYMFKKHFGNLGVYIFIAYVVSFSFLPFGINGVRNGLAVAIFLYALMFFEKKWLMYAMMLLSVSFHKAMLLPLLAFVTSSLFLKKEKNALLFWIFCIPISLFFRSSLESFAELIFSSDSYVQDERASTYFSDEGQKYKVSGQFRIDFIIYSAIAIFIGYWAILKKKYQNSLYKLLFRTYLIANGIWILLIYAPYTNRIAYLSWFLMPIILTAPFISDIKHTISKNQTKLIYVIFGSLAFTLIMEFI</sequence>
<feature type="transmembrane region" description="Helical" evidence="1">
    <location>
        <begin position="211"/>
        <end position="229"/>
    </location>
</feature>
<feature type="transmembrane region" description="Helical" evidence="1">
    <location>
        <begin position="350"/>
        <end position="367"/>
    </location>
</feature>
<feature type="transmembrane region" description="Helical" evidence="1">
    <location>
        <begin position="265"/>
        <end position="284"/>
    </location>
</feature>
<comment type="caution">
    <text evidence="2">The sequence shown here is derived from an EMBL/GenBank/DDBJ whole genome shotgun (WGS) entry which is preliminary data.</text>
</comment>
<reference evidence="3" key="1">
    <citation type="submission" date="2023-07" db="EMBL/GenBank/DDBJ databases">
        <title>Novel species isolated from saline lakes on Tibetan Plateau.</title>
        <authorList>
            <person name="Lu H."/>
        </authorList>
    </citation>
    <scope>NUCLEOTIDE SEQUENCE [LARGE SCALE GENOMIC DNA]</scope>
    <source>
        <strain evidence="3">CAK8W</strain>
    </source>
</reference>
<accession>A0ABS7XFJ5</accession>
<proteinExistence type="predicted"/>
<keyword evidence="1" id="KW-1133">Transmembrane helix</keyword>
<feature type="transmembrane region" description="Helical" evidence="1">
    <location>
        <begin position="320"/>
        <end position="338"/>
    </location>
</feature>
<evidence type="ECO:0000313" key="3">
    <source>
        <dbReference type="Proteomes" id="UP001199314"/>
    </source>
</evidence>
<keyword evidence="1" id="KW-0812">Transmembrane</keyword>
<organism evidence="2 3">
    <name type="scientific">Psychroflexus longus</name>
    <dbReference type="NCBI Taxonomy" id="2873596"/>
    <lineage>
        <taxon>Bacteria</taxon>
        <taxon>Pseudomonadati</taxon>
        <taxon>Bacteroidota</taxon>
        <taxon>Flavobacteriia</taxon>
        <taxon>Flavobacteriales</taxon>
        <taxon>Flavobacteriaceae</taxon>
        <taxon>Psychroflexus</taxon>
    </lineage>
</organism>
<evidence type="ECO:0000256" key="1">
    <source>
        <dbReference type="SAM" id="Phobius"/>
    </source>
</evidence>
<dbReference type="InterPro" id="IPR049458">
    <property type="entry name" value="EpsG-like"/>
</dbReference>
<keyword evidence="1" id="KW-0472">Membrane</keyword>
<protein>
    <submittedName>
        <fullName evidence="2">EpsG family protein</fullName>
    </submittedName>
</protein>
<dbReference type="EMBL" id="JAIQZE010000001">
    <property type="protein sequence ID" value="MBZ9777710.1"/>
    <property type="molecule type" value="Genomic_DNA"/>
</dbReference>